<dbReference type="EMBL" id="JBHUDI010000001">
    <property type="protein sequence ID" value="MFD1562185.1"/>
    <property type="molecule type" value="Genomic_DNA"/>
</dbReference>
<organism evidence="1 2">
    <name type="scientific">Haloarchaeobius amylolyticus</name>
    <dbReference type="NCBI Taxonomy" id="1198296"/>
    <lineage>
        <taxon>Archaea</taxon>
        <taxon>Methanobacteriati</taxon>
        <taxon>Methanobacteriota</taxon>
        <taxon>Stenosarchaea group</taxon>
        <taxon>Halobacteria</taxon>
        <taxon>Halobacteriales</taxon>
        <taxon>Halorubellaceae</taxon>
        <taxon>Haloarchaeobius</taxon>
    </lineage>
</organism>
<gene>
    <name evidence="1" type="ORF">ACFR99_01185</name>
</gene>
<reference evidence="1 2" key="1">
    <citation type="journal article" date="2019" name="Int. J. Syst. Evol. Microbiol.">
        <title>The Global Catalogue of Microorganisms (GCM) 10K type strain sequencing project: providing services to taxonomists for standard genome sequencing and annotation.</title>
        <authorList>
            <consortium name="The Broad Institute Genomics Platform"/>
            <consortium name="The Broad Institute Genome Sequencing Center for Infectious Disease"/>
            <person name="Wu L."/>
            <person name="Ma J."/>
        </authorList>
    </citation>
    <scope>NUCLEOTIDE SEQUENCE [LARGE SCALE GENOMIC DNA]</scope>
    <source>
        <strain evidence="1 2">CGMCC 1.12230</strain>
    </source>
</reference>
<sequence>MNDGTQSVDYEGITEGQRETWASGDFNEIARQNVVMAEALCEAVDPHPGHGFWT</sequence>
<dbReference type="AlphaFoldDB" id="A0ABD6BC95"/>
<comment type="caution">
    <text evidence="1">The sequence shown here is derived from an EMBL/GenBank/DDBJ whole genome shotgun (WGS) entry which is preliminary data.</text>
</comment>
<name>A0ABD6BC95_9EURY</name>
<keyword evidence="2" id="KW-1185">Reference proteome</keyword>
<evidence type="ECO:0000313" key="2">
    <source>
        <dbReference type="Proteomes" id="UP001597076"/>
    </source>
</evidence>
<evidence type="ECO:0000313" key="1">
    <source>
        <dbReference type="EMBL" id="MFD1562185.1"/>
    </source>
</evidence>
<proteinExistence type="predicted"/>
<accession>A0ABD6BC95</accession>
<dbReference type="Proteomes" id="UP001597076">
    <property type="component" value="Unassembled WGS sequence"/>
</dbReference>
<protein>
    <submittedName>
        <fullName evidence="1">Uncharacterized protein</fullName>
    </submittedName>
</protein>
<dbReference type="RefSeq" id="WP_390283516.1">
    <property type="nucleotide sequence ID" value="NZ_JBHUDI010000001.1"/>
</dbReference>